<dbReference type="GO" id="GO:0012505">
    <property type="term" value="C:endomembrane system"/>
    <property type="evidence" value="ECO:0007669"/>
    <property type="project" value="UniProtKB-SubCell"/>
</dbReference>
<dbReference type="AlphaFoldDB" id="A0A7V3YL09"/>
<feature type="transmembrane region" description="Helical" evidence="14">
    <location>
        <begin position="7"/>
        <end position="27"/>
    </location>
</feature>
<dbReference type="HAMAP" id="MF_01398">
    <property type="entry name" value="ATP_synth_b_bprime"/>
    <property type="match status" value="1"/>
</dbReference>
<evidence type="ECO:0000256" key="4">
    <source>
        <dbReference type="ARBA" id="ARBA00022692"/>
    </source>
</evidence>
<evidence type="ECO:0000256" key="6">
    <source>
        <dbReference type="ARBA" id="ARBA00022989"/>
    </source>
</evidence>
<dbReference type="GO" id="GO:0046961">
    <property type="term" value="F:proton-transporting ATPase activity, rotational mechanism"/>
    <property type="evidence" value="ECO:0007669"/>
    <property type="project" value="TreeGrafter"/>
</dbReference>
<reference evidence="17" key="1">
    <citation type="journal article" date="2020" name="mSystems">
        <title>Genome- and Community-Level Interaction Insights into Carbon Utilization and Element Cycling Functions of Hydrothermarchaeota in Hydrothermal Sediment.</title>
        <authorList>
            <person name="Zhou Z."/>
            <person name="Liu Y."/>
            <person name="Xu W."/>
            <person name="Pan J."/>
            <person name="Luo Z.H."/>
            <person name="Li M."/>
        </authorList>
    </citation>
    <scope>NUCLEOTIDE SEQUENCE [LARGE SCALE GENOMIC DNA]</scope>
    <source>
        <strain evidence="17">SpSt-716</strain>
    </source>
</reference>
<evidence type="ECO:0000313" key="17">
    <source>
        <dbReference type="EMBL" id="HGI74610.1"/>
    </source>
</evidence>
<evidence type="ECO:0000256" key="2">
    <source>
        <dbReference type="ARBA" id="ARBA00022448"/>
    </source>
</evidence>
<dbReference type="InterPro" id="IPR002146">
    <property type="entry name" value="ATP_synth_b/b'su_bac/chlpt"/>
</dbReference>
<dbReference type="InterPro" id="IPR005864">
    <property type="entry name" value="ATP_synth_F0_bsu_bac"/>
</dbReference>
<evidence type="ECO:0000256" key="7">
    <source>
        <dbReference type="ARBA" id="ARBA00023065"/>
    </source>
</evidence>
<feature type="coiled-coil region" evidence="16">
    <location>
        <begin position="31"/>
        <end position="131"/>
    </location>
</feature>
<comment type="subunit">
    <text evidence="12">F-type ATPases have 2 components, F(1) - the catalytic core - and F(0) - the membrane proton channel. F(1) has five subunits: alpha(3), beta(3), gamma(1), delta(1), epsilon(1). F(0) has four main subunits: a(1), b(2) and c(10-14). The alpha and beta chains form an alternating ring which encloses part of the gamma chain. F(1) is attached to F(0) by a central stalk formed by the gamma and epsilon chains, while a peripheral stalk is formed by the delta and b chains.</text>
</comment>
<evidence type="ECO:0000256" key="8">
    <source>
        <dbReference type="ARBA" id="ARBA00023136"/>
    </source>
</evidence>
<comment type="subunit">
    <text evidence="14">F-type ATPases have 2 components, F(1) - the catalytic core - and F(0) - the membrane proton channel. F(1) has five subunits: alpha(3), beta(3), gamma(1), delta(1), epsilon(1). F(0) has three main subunits: a(1), b(2) and c(10-14). The alpha and beta chains form an alternating ring which encloses part of the gamma chain. F(1) is attached to F(0) by a central stalk formed by the gamma and epsilon chains, while a peripheral stalk is formed by the delta and b chains.</text>
</comment>
<evidence type="ECO:0000256" key="15">
    <source>
        <dbReference type="RuleBase" id="RU003848"/>
    </source>
</evidence>
<organism evidence="17">
    <name type="scientific">Candidatus Caldatribacterium californiense</name>
    <dbReference type="NCBI Taxonomy" id="1454726"/>
    <lineage>
        <taxon>Bacteria</taxon>
        <taxon>Pseudomonadati</taxon>
        <taxon>Atribacterota</taxon>
        <taxon>Atribacteria</taxon>
        <taxon>Atribacterales</taxon>
        <taxon>Candidatus Caldatribacteriaceae</taxon>
        <taxon>Candidatus Caldatribacterium</taxon>
    </lineage>
</organism>
<gene>
    <name evidence="14 17" type="primary">atpF</name>
    <name evidence="17" type="ORF">ENU96_02880</name>
</gene>
<dbReference type="GO" id="GO:0046933">
    <property type="term" value="F:proton-transporting ATP synthase activity, rotational mechanism"/>
    <property type="evidence" value="ECO:0007669"/>
    <property type="project" value="UniProtKB-UniRule"/>
</dbReference>
<evidence type="ECO:0000256" key="9">
    <source>
        <dbReference type="ARBA" id="ARBA00023310"/>
    </source>
</evidence>
<dbReference type="Pfam" id="PF00430">
    <property type="entry name" value="ATP-synt_B"/>
    <property type="match status" value="1"/>
</dbReference>
<comment type="subcellular location">
    <subcellularLocation>
        <location evidence="14">Cell membrane</location>
        <topology evidence="14">Single-pass membrane protein</topology>
    </subcellularLocation>
    <subcellularLocation>
        <location evidence="13">Endomembrane system</location>
        <topology evidence="13">Single-pass membrane protein</topology>
    </subcellularLocation>
</comment>
<dbReference type="InterPro" id="IPR050059">
    <property type="entry name" value="ATP_synthase_B_chain"/>
</dbReference>
<keyword evidence="14" id="KW-1003">Cell membrane</keyword>
<keyword evidence="5 14" id="KW-0375">Hydrogen ion transport</keyword>
<dbReference type="GO" id="GO:0045259">
    <property type="term" value="C:proton-transporting ATP synthase complex"/>
    <property type="evidence" value="ECO:0007669"/>
    <property type="project" value="UniProtKB-KW"/>
</dbReference>
<name>A0A7V3YL09_9BACT</name>
<dbReference type="CDD" id="cd06503">
    <property type="entry name" value="ATP-synt_Fo_b"/>
    <property type="match status" value="1"/>
</dbReference>
<comment type="function">
    <text evidence="11">Component of the F(0) channel, it forms part of the peripheral stalk, linking F(1) to F(0). The b'-subunit is a diverged and duplicated form of b found in plants and photosynthetic bacteria.</text>
</comment>
<evidence type="ECO:0000256" key="13">
    <source>
        <dbReference type="ARBA" id="ARBA00037847"/>
    </source>
</evidence>
<keyword evidence="2 14" id="KW-0813">Transport</keyword>
<evidence type="ECO:0000256" key="5">
    <source>
        <dbReference type="ARBA" id="ARBA00022781"/>
    </source>
</evidence>
<keyword evidence="3 14" id="KW-0138">CF(0)</keyword>
<keyword evidence="4 14" id="KW-0812">Transmembrane</keyword>
<accession>A0A7V3YL09</accession>
<dbReference type="InterPro" id="IPR024930">
    <property type="entry name" value="Skp_dom_sf"/>
</dbReference>
<protein>
    <recommendedName>
        <fullName evidence="14">ATP synthase subunit b</fullName>
    </recommendedName>
    <alternativeName>
        <fullName evidence="14">ATP synthase F(0) sector subunit b</fullName>
    </alternativeName>
    <alternativeName>
        <fullName evidence="14">ATPase subunit I</fullName>
    </alternativeName>
    <alternativeName>
        <fullName evidence="14">F-type ATPase subunit b</fullName>
        <shortName evidence="14">F-ATPase subunit b</shortName>
    </alternativeName>
</protein>
<evidence type="ECO:0000256" key="14">
    <source>
        <dbReference type="HAMAP-Rule" id="MF_01398"/>
    </source>
</evidence>
<keyword evidence="16" id="KW-0175">Coiled coil</keyword>
<dbReference type="PANTHER" id="PTHR33445:SF2">
    <property type="entry name" value="ATP SYNTHASE SUBUNIT B', CHLOROPLASTIC"/>
    <property type="match status" value="1"/>
</dbReference>
<evidence type="ECO:0000256" key="3">
    <source>
        <dbReference type="ARBA" id="ARBA00022547"/>
    </source>
</evidence>
<keyword evidence="6 14" id="KW-1133">Transmembrane helix</keyword>
<dbReference type="SUPFAM" id="SSF111384">
    <property type="entry name" value="OmpH-like"/>
    <property type="match status" value="1"/>
</dbReference>
<comment type="similarity">
    <text evidence="1 14 15">Belongs to the ATPase B chain family.</text>
</comment>
<keyword evidence="8 14" id="KW-0472">Membrane</keyword>
<evidence type="ECO:0000256" key="1">
    <source>
        <dbReference type="ARBA" id="ARBA00005513"/>
    </source>
</evidence>
<dbReference type="EMBL" id="DTEN01000116">
    <property type="protein sequence ID" value="HGI74610.1"/>
    <property type="molecule type" value="Genomic_DNA"/>
</dbReference>
<proteinExistence type="inferred from homology"/>
<dbReference type="NCBIfam" id="TIGR01144">
    <property type="entry name" value="ATP_synt_b"/>
    <property type="match status" value="1"/>
</dbReference>
<evidence type="ECO:0000256" key="16">
    <source>
        <dbReference type="SAM" id="Coils"/>
    </source>
</evidence>
<comment type="caution">
    <text evidence="17">The sequence shown here is derived from an EMBL/GenBank/DDBJ whole genome shotgun (WGS) entry which is preliminary data.</text>
</comment>
<comment type="function">
    <text evidence="10 14">F(1)F(0) ATP synthase produces ATP from ADP in the presence of a proton or sodium gradient. F-type ATPases consist of two structural domains, F(1) containing the extramembraneous catalytic core and F(0) containing the membrane proton channel, linked together by a central stalk and a peripheral stalk. During catalysis, ATP synthesis in the catalytic domain of F(1) is coupled via a rotary mechanism of the central stalk subunits to proton translocation.</text>
</comment>
<keyword evidence="7 14" id="KW-0406">Ion transport</keyword>
<dbReference type="PANTHER" id="PTHR33445">
    <property type="entry name" value="ATP SYNTHASE SUBUNIT B', CHLOROPLASTIC"/>
    <property type="match status" value="1"/>
</dbReference>
<evidence type="ECO:0000256" key="12">
    <source>
        <dbReference type="ARBA" id="ARBA00026054"/>
    </source>
</evidence>
<evidence type="ECO:0000256" key="10">
    <source>
        <dbReference type="ARBA" id="ARBA00025198"/>
    </source>
</evidence>
<evidence type="ECO:0000256" key="11">
    <source>
        <dbReference type="ARBA" id="ARBA00025614"/>
    </source>
</evidence>
<keyword evidence="9 14" id="KW-0066">ATP synthesis</keyword>
<sequence length="171" mass="20714">MIRIDRSIIFQIINFLTLVFLLFRFLFKPVVKALDERSDRIRREFEKIEEEKKALEEERRRLEEELKNLKEKYLEMLDQANREAQKIKESIIQEAYREAEKIQREYERRAKREMEQLLLELKEDIVDISEEVAKRILKVHITPEVQTRIIEEMLEEAVSRLEAQLGSTHEG</sequence>
<dbReference type="GO" id="GO:0005886">
    <property type="term" value="C:plasma membrane"/>
    <property type="evidence" value="ECO:0007669"/>
    <property type="project" value="UniProtKB-SubCell"/>
</dbReference>